<sequence length="290" mass="31201">MLAAVAVPVLLSIKDKATKTELLPGGVTKYTTMTQTNTTARVLAGVFTLGFTELMTHYTESYHYFYGNEYLGETKNQAADAANKKALEFCSQGEFEEAKKLFNAAYHTCVSGSSDERKFENSRDATNIAVEGQNLLNNGKFSEAQAKFQEAYNLSDVSEVYSKFSSCKNAAQIEAEKLAAEKLAAEKLAAEKLAAEKRAAEKLAAQKRAAEKLAAEKRAAEKLAAEKLAAEKLAAEKLAAEKLAAEKRAAEKLAAEKRAAEKLAAEKMAAEKLAAEKLAAEKLAAELVGG</sequence>
<dbReference type="EMBL" id="CAJNOQ010023329">
    <property type="protein sequence ID" value="CAF1513587.1"/>
    <property type="molecule type" value="Genomic_DNA"/>
</dbReference>
<feature type="non-terminal residue" evidence="2">
    <location>
        <position position="290"/>
    </location>
</feature>
<gene>
    <name evidence="2" type="ORF">GPM918_LOCUS37224</name>
    <name evidence="3" type="ORF">SRO942_LOCUS37985</name>
</gene>
<dbReference type="GO" id="GO:0030527">
    <property type="term" value="F:structural constituent of chromatin"/>
    <property type="evidence" value="ECO:0007669"/>
    <property type="project" value="InterPro"/>
</dbReference>
<dbReference type="InterPro" id="IPR011990">
    <property type="entry name" value="TPR-like_helical_dom_sf"/>
</dbReference>
<evidence type="ECO:0000313" key="4">
    <source>
        <dbReference type="Proteomes" id="UP000663829"/>
    </source>
</evidence>
<dbReference type="GO" id="GO:0003677">
    <property type="term" value="F:DNA binding"/>
    <property type="evidence" value="ECO:0007669"/>
    <property type="project" value="InterPro"/>
</dbReference>
<dbReference type="SUPFAM" id="SSF48452">
    <property type="entry name" value="TPR-like"/>
    <property type="match status" value="1"/>
</dbReference>
<protein>
    <submittedName>
        <fullName evidence="2">Uncharacterized protein</fullName>
    </submittedName>
</protein>
<dbReference type="Proteomes" id="UP000663829">
    <property type="component" value="Unassembled WGS sequence"/>
</dbReference>
<keyword evidence="1" id="KW-0175">Coiled coil</keyword>
<feature type="coiled-coil region" evidence="1">
    <location>
        <begin position="168"/>
        <end position="273"/>
    </location>
</feature>
<evidence type="ECO:0000313" key="3">
    <source>
        <dbReference type="EMBL" id="CAF4373923.1"/>
    </source>
</evidence>
<dbReference type="Pfam" id="PF07382">
    <property type="entry name" value="HC2"/>
    <property type="match status" value="1"/>
</dbReference>
<accession>A0A815U1X1</accession>
<dbReference type="OrthoDB" id="10220424at2759"/>
<dbReference type="AlphaFoldDB" id="A0A815U1X1"/>
<reference evidence="2" key="1">
    <citation type="submission" date="2021-02" db="EMBL/GenBank/DDBJ databases">
        <authorList>
            <person name="Nowell W R."/>
        </authorList>
    </citation>
    <scope>NUCLEOTIDE SEQUENCE</scope>
</reference>
<evidence type="ECO:0000313" key="2">
    <source>
        <dbReference type="EMBL" id="CAF1513587.1"/>
    </source>
</evidence>
<name>A0A815U1X1_9BILA</name>
<proteinExistence type="predicted"/>
<evidence type="ECO:0000256" key="1">
    <source>
        <dbReference type="SAM" id="Coils"/>
    </source>
</evidence>
<dbReference type="InterPro" id="IPR009970">
    <property type="entry name" value="HC2"/>
</dbReference>
<comment type="caution">
    <text evidence="2">The sequence shown here is derived from an EMBL/GenBank/DDBJ whole genome shotgun (WGS) entry which is preliminary data.</text>
</comment>
<dbReference type="GO" id="GO:0030261">
    <property type="term" value="P:chromosome condensation"/>
    <property type="evidence" value="ECO:0007669"/>
    <property type="project" value="InterPro"/>
</dbReference>
<dbReference type="EMBL" id="CAJOBC010088872">
    <property type="protein sequence ID" value="CAF4373923.1"/>
    <property type="molecule type" value="Genomic_DNA"/>
</dbReference>
<dbReference type="Proteomes" id="UP000681722">
    <property type="component" value="Unassembled WGS sequence"/>
</dbReference>
<organism evidence="2 4">
    <name type="scientific">Didymodactylos carnosus</name>
    <dbReference type="NCBI Taxonomy" id="1234261"/>
    <lineage>
        <taxon>Eukaryota</taxon>
        <taxon>Metazoa</taxon>
        <taxon>Spiralia</taxon>
        <taxon>Gnathifera</taxon>
        <taxon>Rotifera</taxon>
        <taxon>Eurotatoria</taxon>
        <taxon>Bdelloidea</taxon>
        <taxon>Philodinida</taxon>
        <taxon>Philodinidae</taxon>
        <taxon>Didymodactylos</taxon>
    </lineage>
</organism>
<keyword evidence="4" id="KW-1185">Reference proteome</keyword>